<dbReference type="OrthoDB" id="7169532at2"/>
<keyword evidence="4" id="KW-1185">Reference proteome</keyword>
<organism evidence="3 4">
    <name type="scientific">Trichlorobacter thiogenes</name>
    <dbReference type="NCBI Taxonomy" id="115783"/>
    <lineage>
        <taxon>Bacteria</taxon>
        <taxon>Pseudomonadati</taxon>
        <taxon>Thermodesulfobacteriota</taxon>
        <taxon>Desulfuromonadia</taxon>
        <taxon>Geobacterales</taxon>
        <taxon>Geobacteraceae</taxon>
        <taxon>Trichlorobacter</taxon>
    </lineage>
</organism>
<keyword evidence="2" id="KW-0472">Membrane</keyword>
<comment type="similarity">
    <text evidence="1">Belongs to the UPF0145 family.</text>
</comment>
<dbReference type="PANTHER" id="PTHR34068:SF2">
    <property type="entry name" value="UPF0145 PROTEIN SCO3412"/>
    <property type="match status" value="1"/>
</dbReference>
<dbReference type="Gene3D" id="3.30.110.70">
    <property type="entry name" value="Hypothetical protein apc22750. Chain B"/>
    <property type="match status" value="3"/>
</dbReference>
<evidence type="ECO:0000256" key="2">
    <source>
        <dbReference type="SAM" id="Phobius"/>
    </source>
</evidence>
<feature type="transmembrane region" description="Helical" evidence="2">
    <location>
        <begin position="395"/>
        <end position="413"/>
    </location>
</feature>
<dbReference type="Pfam" id="PF01906">
    <property type="entry name" value="YbjQ_1"/>
    <property type="match status" value="3"/>
</dbReference>
<gene>
    <name evidence="3" type="ORF">SAMN02745119_03060</name>
</gene>
<dbReference type="RefSeq" id="WP_078791283.1">
    <property type="nucleotide sequence ID" value="NZ_FUWR01000024.1"/>
</dbReference>
<dbReference type="InterPro" id="IPR035439">
    <property type="entry name" value="UPF0145_dom_sf"/>
</dbReference>
<dbReference type="AlphaFoldDB" id="A0A1T4RSY1"/>
<dbReference type="PANTHER" id="PTHR34068">
    <property type="entry name" value="UPF0145 PROTEIN YBJQ"/>
    <property type="match status" value="1"/>
</dbReference>
<accession>A0A1T4RSY1</accession>
<sequence length="416" mass="44695">MSNVRSHSHVTNLSGNEIYCLKKLSLSPGNICIGNSVFALGILGSLTAGLNILFGGEIPDVTSLIHDGRINAINRMLEEAKASGGTGVTGVTTELISHGSNIEFLSIGSVVHVADAANETLSFSTSADAQELYCQADCGFKPVQYVIGNVAYSIGLGGNIFGFLRSLGRGEVKEYSEIFDRTRHLALERITREARQCKANAVIGINTTITPLMGAQEMLMLGTASSHPALAEYATQPITSDMTNEEMWNMINIGYMPIRLVMGVSVYSLGIVGGIKSIFKSMVRGEVDVLTSLLYEAREKALDRIQADAQRYGADEVVGVKIHVYELGGGLIEFLAIGTAVKKMDGITTRTPVLIPQAIIRDRDTFFDKKPQTGQAVSLTESGKSSAAATQGGPIAIAIGIIMFLFYVFMFVLKHR</sequence>
<evidence type="ECO:0000313" key="3">
    <source>
        <dbReference type="EMBL" id="SKA19095.1"/>
    </source>
</evidence>
<dbReference type="SUPFAM" id="SSF117782">
    <property type="entry name" value="YbjQ-like"/>
    <property type="match status" value="3"/>
</dbReference>
<evidence type="ECO:0000256" key="1">
    <source>
        <dbReference type="ARBA" id="ARBA00010751"/>
    </source>
</evidence>
<keyword evidence="2" id="KW-1133">Transmembrane helix</keyword>
<name>A0A1T4RSY1_9BACT</name>
<reference evidence="4" key="1">
    <citation type="submission" date="2017-02" db="EMBL/GenBank/DDBJ databases">
        <authorList>
            <person name="Varghese N."/>
            <person name="Submissions S."/>
        </authorList>
    </citation>
    <scope>NUCLEOTIDE SEQUENCE [LARGE SCALE GENOMIC DNA]</scope>
    <source>
        <strain evidence="4">ATCC BAA-34</strain>
    </source>
</reference>
<dbReference type="STRING" id="115783.SAMN02745119_03060"/>
<dbReference type="Proteomes" id="UP000190102">
    <property type="component" value="Unassembled WGS sequence"/>
</dbReference>
<dbReference type="InterPro" id="IPR002765">
    <property type="entry name" value="UPF0145_YbjQ-like"/>
</dbReference>
<protein>
    <submittedName>
        <fullName evidence="3">Uncharacterized conserved protein YbjQ, UPF0145 family</fullName>
    </submittedName>
</protein>
<evidence type="ECO:0000313" key="4">
    <source>
        <dbReference type="Proteomes" id="UP000190102"/>
    </source>
</evidence>
<keyword evidence="2" id="KW-0812">Transmembrane</keyword>
<proteinExistence type="inferred from homology"/>
<dbReference type="EMBL" id="FUWR01000024">
    <property type="protein sequence ID" value="SKA19095.1"/>
    <property type="molecule type" value="Genomic_DNA"/>
</dbReference>